<reference evidence="1" key="1">
    <citation type="submission" date="2018-10" db="EMBL/GenBank/DDBJ databases">
        <title>Schaedlerella arabinophila gen. nov. sp. nov., isolated from the mouse intestinal tract and comparative analysis with the genome of the closely related altered Schaedler flora strain ASF502.</title>
        <authorList>
            <person name="Miyake S."/>
            <person name="Soh M."/>
            <person name="Seedorf H."/>
        </authorList>
    </citation>
    <scope>NUCLEOTIDE SEQUENCE [LARGE SCALE GENOMIC DNA]</scope>
    <source>
        <strain evidence="1">DSM 106076</strain>
    </source>
</reference>
<sequence length="154" mass="17681">MLNIIFNRGTRDIENRNYVFSPDTYFKYNYEEEWFEDELVKEMVLDVDSSSVISAHAIDSPVFGAIAPERLSGGVKALIIMYKEPSLIVNASSCGNNCAKWILEIGKIQDITIRLGYEMEFEEPFEICIKNSGKVVHSYVDFLKEFQEVEIFEG</sequence>
<dbReference type="EMBL" id="RHJS01000002">
    <property type="protein sequence ID" value="RRK30170.1"/>
    <property type="molecule type" value="Genomic_DNA"/>
</dbReference>
<proteinExistence type="predicted"/>
<dbReference type="InterPro" id="IPR032360">
    <property type="entry name" value="DUF4869"/>
</dbReference>
<keyword evidence="2" id="KW-1185">Reference proteome</keyword>
<comment type="caution">
    <text evidence="1">The sequence shown here is derived from an EMBL/GenBank/DDBJ whole genome shotgun (WGS) entry which is preliminary data.</text>
</comment>
<dbReference type="Pfam" id="PF16163">
    <property type="entry name" value="DUF4869"/>
    <property type="match status" value="1"/>
</dbReference>
<evidence type="ECO:0000313" key="1">
    <source>
        <dbReference type="EMBL" id="RRK30170.1"/>
    </source>
</evidence>
<evidence type="ECO:0000313" key="2">
    <source>
        <dbReference type="Proteomes" id="UP000274920"/>
    </source>
</evidence>
<accession>A0A426DBI6</accession>
<dbReference type="AlphaFoldDB" id="A0A426DBI6"/>
<protein>
    <submittedName>
        <fullName evidence="1">DUF4869 domain-containing protein</fullName>
    </submittedName>
</protein>
<name>A0A426DBI6_9FIRM</name>
<organism evidence="1 2">
    <name type="scientific">Schaedlerella arabinosiphila</name>
    <dbReference type="NCBI Taxonomy" id="2044587"/>
    <lineage>
        <taxon>Bacteria</taxon>
        <taxon>Bacillati</taxon>
        <taxon>Bacillota</taxon>
        <taxon>Clostridia</taxon>
        <taxon>Lachnospirales</taxon>
        <taxon>Lachnospiraceae</taxon>
        <taxon>Schaedlerella</taxon>
    </lineage>
</organism>
<gene>
    <name evidence="1" type="ORF">EBB54_01335</name>
</gene>
<dbReference type="RefSeq" id="WP_125126033.1">
    <property type="nucleotide sequence ID" value="NZ_RHJS01000002.1"/>
</dbReference>
<dbReference type="Proteomes" id="UP000274920">
    <property type="component" value="Unassembled WGS sequence"/>
</dbReference>